<accession>A0A378XYM0</accession>
<dbReference type="EMBL" id="UGSC01000001">
    <property type="protein sequence ID" value="SUA70086.1"/>
    <property type="molecule type" value="Genomic_DNA"/>
</dbReference>
<gene>
    <name evidence="1" type="ORF">NCTC10343_02956</name>
</gene>
<organism evidence="1 2">
    <name type="scientific">Paenibacillus polymyxa</name>
    <name type="common">Bacillus polymyxa</name>
    <dbReference type="NCBI Taxonomy" id="1406"/>
    <lineage>
        <taxon>Bacteria</taxon>
        <taxon>Bacillati</taxon>
        <taxon>Bacillota</taxon>
        <taxon>Bacilli</taxon>
        <taxon>Bacillales</taxon>
        <taxon>Paenibacillaceae</taxon>
        <taxon>Paenibacillus</taxon>
    </lineage>
</organism>
<dbReference type="Proteomes" id="UP000254400">
    <property type="component" value="Unassembled WGS sequence"/>
</dbReference>
<reference evidence="1 2" key="1">
    <citation type="submission" date="2018-06" db="EMBL/GenBank/DDBJ databases">
        <authorList>
            <consortium name="Pathogen Informatics"/>
            <person name="Doyle S."/>
        </authorList>
    </citation>
    <scope>NUCLEOTIDE SEQUENCE [LARGE SCALE GENOMIC DNA]</scope>
    <source>
        <strain evidence="1 2">NCTC10343</strain>
    </source>
</reference>
<evidence type="ECO:0000313" key="2">
    <source>
        <dbReference type="Proteomes" id="UP000254400"/>
    </source>
</evidence>
<name>A0A378XYM0_PAEPO</name>
<dbReference type="RefSeq" id="WP_017427641.1">
    <property type="nucleotide sequence ID" value="NZ_CP036496.1"/>
</dbReference>
<dbReference type="AlphaFoldDB" id="A0A378XYM0"/>
<dbReference type="GeneID" id="93346329"/>
<proteinExistence type="predicted"/>
<protein>
    <submittedName>
        <fullName evidence="1">Uncharacterized protein</fullName>
    </submittedName>
</protein>
<sequence length="150" mass="17135">MTERNWQEDMKLSEQAKGWTYEITFNGEGNIVAKDANYTFAQVIAGNVGMSNAEIILDGLEALPYWLQEAEKWRIEAFRKYPTPDAYEAACAALEKHRARADQAEYLIQQKDAEIYHLKKSIEALLMHSKVHDEPDLTHVQPEHTSGNTP</sequence>
<evidence type="ECO:0000313" key="1">
    <source>
        <dbReference type="EMBL" id="SUA70086.1"/>
    </source>
</evidence>